<dbReference type="SUPFAM" id="SSF55729">
    <property type="entry name" value="Acyl-CoA N-acyltransferases (Nat)"/>
    <property type="match status" value="1"/>
</dbReference>
<dbReference type="GO" id="GO:0016747">
    <property type="term" value="F:acyltransferase activity, transferring groups other than amino-acyl groups"/>
    <property type="evidence" value="ECO:0007669"/>
    <property type="project" value="InterPro"/>
</dbReference>
<dbReference type="PROSITE" id="PS51186">
    <property type="entry name" value="GNAT"/>
    <property type="match status" value="1"/>
</dbReference>
<name>A0A0A3JDE2_9BACI</name>
<dbReference type="eggNOG" id="COG0456">
    <property type="taxonomic scope" value="Bacteria"/>
</dbReference>
<dbReference type="STRING" id="1220589.CD32_11435"/>
<accession>A0A0A3JDE2</accession>
<sequence length="291" mass="32947">MEIVSGEALRHDLRLVESFYTLAEDTFGLQFKEWADAGFWTSSYRCFAAVDKGKVAANVSGSSVTLVIDGKDIHAVQIGTVRTHPDYRGRGLSRKLMLSLLDYYNNVDLFYLFANETVLDFYPKFGFEERSQASYTLDASHLPINTITLRKLSMDNLSDQALLYRLAKNRAPISDRLAVTKSEHLVMFHALYQFADYIYYHDMLDAAFLYKIDAGVLTMIDIISPQKLNLLEAISCCMDRSIKEVQLCFTPDELGVPCKKTIVKDDGALFVWSQSGIDYPDNVLYPFTSIA</sequence>
<organism evidence="2 3">
    <name type="scientific">Lysinibacillus odysseyi 34hs-1 = NBRC 100172</name>
    <dbReference type="NCBI Taxonomy" id="1220589"/>
    <lineage>
        <taxon>Bacteria</taxon>
        <taxon>Bacillati</taxon>
        <taxon>Bacillota</taxon>
        <taxon>Bacilli</taxon>
        <taxon>Bacillales</taxon>
        <taxon>Bacillaceae</taxon>
        <taxon>Lysinibacillus</taxon>
    </lineage>
</organism>
<evidence type="ECO:0000313" key="3">
    <source>
        <dbReference type="Proteomes" id="UP000030437"/>
    </source>
</evidence>
<evidence type="ECO:0000313" key="2">
    <source>
        <dbReference type="EMBL" id="KGR85052.1"/>
    </source>
</evidence>
<dbReference type="EMBL" id="JPVP01000055">
    <property type="protein sequence ID" value="KGR85052.1"/>
    <property type="molecule type" value="Genomic_DNA"/>
</dbReference>
<dbReference type="RefSeq" id="WP_036154629.1">
    <property type="nucleotide sequence ID" value="NZ_AVCX01000006.1"/>
</dbReference>
<comment type="caution">
    <text evidence="2">The sequence shown here is derived from an EMBL/GenBank/DDBJ whole genome shotgun (WGS) entry which is preliminary data.</text>
</comment>
<dbReference type="InterPro" id="IPR000182">
    <property type="entry name" value="GNAT_dom"/>
</dbReference>
<keyword evidence="3" id="KW-1185">Reference proteome</keyword>
<protein>
    <recommendedName>
        <fullName evidence="1">N-acetyltransferase domain-containing protein</fullName>
    </recommendedName>
</protein>
<proteinExistence type="predicted"/>
<dbReference type="Proteomes" id="UP000030437">
    <property type="component" value="Unassembled WGS sequence"/>
</dbReference>
<dbReference type="OrthoDB" id="9804948at2"/>
<evidence type="ECO:0000259" key="1">
    <source>
        <dbReference type="PROSITE" id="PS51186"/>
    </source>
</evidence>
<gene>
    <name evidence="2" type="ORF">CD32_11435</name>
</gene>
<reference evidence="2 3" key="1">
    <citation type="submission" date="2014-02" db="EMBL/GenBank/DDBJ databases">
        <title>Draft genome sequence of Lysinibacillus odysseyi NBRC 100172.</title>
        <authorList>
            <person name="Zhang F."/>
            <person name="Wang G."/>
            <person name="Zhang L."/>
        </authorList>
    </citation>
    <scope>NUCLEOTIDE SEQUENCE [LARGE SCALE GENOMIC DNA]</scope>
    <source>
        <strain evidence="2 3">NBRC 100172</strain>
    </source>
</reference>
<dbReference type="AlphaFoldDB" id="A0A0A3JDE2"/>
<feature type="domain" description="N-acetyltransferase" evidence="1">
    <location>
        <begin position="1"/>
        <end position="147"/>
    </location>
</feature>
<dbReference type="CDD" id="cd04301">
    <property type="entry name" value="NAT_SF"/>
    <property type="match status" value="1"/>
</dbReference>
<dbReference type="Gene3D" id="3.40.630.30">
    <property type="match status" value="1"/>
</dbReference>
<dbReference type="Pfam" id="PF13527">
    <property type="entry name" value="Acetyltransf_9"/>
    <property type="match status" value="1"/>
</dbReference>
<dbReference type="InterPro" id="IPR016181">
    <property type="entry name" value="Acyl_CoA_acyltransferase"/>
</dbReference>